<dbReference type="SUPFAM" id="SSF55729">
    <property type="entry name" value="Acyl-CoA N-acyltransferases (Nat)"/>
    <property type="match status" value="1"/>
</dbReference>
<keyword evidence="3" id="KW-0255">Endonuclease</keyword>
<name>A0A6M3XHQ5_9ZZZZ</name>
<keyword evidence="3" id="KW-0378">Hydrolase</keyword>
<protein>
    <submittedName>
        <fullName evidence="3">Putative Hef-like homing endonuclease</fullName>
    </submittedName>
</protein>
<evidence type="ECO:0000313" key="3">
    <source>
        <dbReference type="EMBL" id="QJH96807.1"/>
    </source>
</evidence>
<dbReference type="InterPro" id="IPR016181">
    <property type="entry name" value="Acyl_CoA_acyltransferase"/>
</dbReference>
<dbReference type="CDD" id="cd22328">
    <property type="entry name" value="Hef-like"/>
    <property type="match status" value="1"/>
</dbReference>
<proteinExistence type="predicted"/>
<dbReference type="Gene3D" id="3.40.960.10">
    <property type="entry name" value="VSR Endonuclease"/>
    <property type="match status" value="1"/>
</dbReference>
<gene>
    <name evidence="2" type="ORF">MM415A00749_0008</name>
    <name evidence="1" type="ORF">MM415B00778_0008</name>
    <name evidence="3" type="ORF">TM448B00837_0009</name>
</gene>
<dbReference type="EMBL" id="MT144663">
    <property type="protein sequence ID" value="QJH96807.1"/>
    <property type="molecule type" value="Genomic_DNA"/>
</dbReference>
<organism evidence="3">
    <name type="scientific">viral metagenome</name>
    <dbReference type="NCBI Taxonomy" id="1070528"/>
    <lineage>
        <taxon>unclassified sequences</taxon>
        <taxon>metagenomes</taxon>
        <taxon>organismal metagenomes</taxon>
    </lineage>
</organism>
<keyword evidence="3" id="KW-0540">Nuclease</keyword>
<evidence type="ECO:0000313" key="2">
    <source>
        <dbReference type="EMBL" id="QJA80280.1"/>
    </source>
</evidence>
<dbReference type="AlphaFoldDB" id="A0A6M3XHQ5"/>
<reference evidence="3" key="1">
    <citation type="submission" date="2020-03" db="EMBL/GenBank/DDBJ databases">
        <title>The deep terrestrial virosphere.</title>
        <authorList>
            <person name="Holmfeldt K."/>
            <person name="Nilsson E."/>
            <person name="Simone D."/>
            <person name="Lopez-Fernandez M."/>
            <person name="Wu X."/>
            <person name="de Brujin I."/>
            <person name="Lundin D."/>
            <person name="Andersson A."/>
            <person name="Bertilsson S."/>
            <person name="Dopson M."/>
        </authorList>
    </citation>
    <scope>NUCLEOTIDE SEQUENCE</scope>
    <source>
        <strain evidence="2">MM415A00749</strain>
        <strain evidence="1">MM415B00778</strain>
        <strain evidence="3">TM448B00837</strain>
    </source>
</reference>
<dbReference type="EMBL" id="MT142415">
    <property type="protein sequence ID" value="QJA80280.1"/>
    <property type="molecule type" value="Genomic_DNA"/>
</dbReference>
<sequence>MSKKIEFSYVRENIELEGYKVLSTDEYYYNNKSKFDVICTKGHECKTSWNRWQSGYRCKICTRRRISDSQKMDFNKIKESFESERYQLLTTEYINNKQKLESICPEGHEYSLSWTQWNTSGNRCPVCYHKRLGEEQKLSYEYVKDCFEKRGYTLLSKEYNGALENLFYICPKGHIGKIRWHNFQHGYGCNSCPKVRSNISKAENEIFDFIKEYFPDAEHSNRLLIPPYEIDIVIPSLFIGIEYCGILWHSELFGGKGRNYHLNKLNLCKSKGYTLITIFEDEWLHKKEIVKSRLKSILNISGSDIVYARNCEIREIKANIANEFLNNNHLQGSGSSNIRIGAFYNDNLVSTMTFCRPNISHGGNPSDDSYELNRFCSLINTQVVGIASRLLKYFINQYNPKLIFSYADKRWSTGNLYYKLGFKHIHDSQPNYWYVVSDRRVHRFNFRKSQLKKMDNYNLLLSEWEIMKNNDHDRIWDCGNIKFVLDEENI</sequence>
<dbReference type="GO" id="GO:0004519">
    <property type="term" value="F:endonuclease activity"/>
    <property type="evidence" value="ECO:0007669"/>
    <property type="project" value="UniProtKB-KW"/>
</dbReference>
<dbReference type="EMBL" id="MT141472">
    <property type="protein sequence ID" value="QJA62474.1"/>
    <property type="molecule type" value="Genomic_DNA"/>
</dbReference>
<accession>A0A6M3XHQ5</accession>
<evidence type="ECO:0000313" key="1">
    <source>
        <dbReference type="EMBL" id="QJA62474.1"/>
    </source>
</evidence>
<dbReference type="Gene3D" id="3.40.630.30">
    <property type="match status" value="1"/>
</dbReference>